<accession>A0A840YPF5</accession>
<proteinExistence type="predicted"/>
<evidence type="ECO:0000313" key="1">
    <source>
        <dbReference type="EMBL" id="MBB5710071.1"/>
    </source>
</evidence>
<reference evidence="1 2" key="1">
    <citation type="submission" date="2020-08" db="EMBL/GenBank/DDBJ databases">
        <title>Genomic Encyclopedia of Type Strains, Phase IV (KMG-IV): sequencing the most valuable type-strain genomes for metagenomic binning, comparative biology and taxonomic classification.</title>
        <authorList>
            <person name="Goeker M."/>
        </authorList>
    </citation>
    <scope>NUCLEOTIDE SEQUENCE [LARGE SCALE GENOMIC DNA]</scope>
    <source>
        <strain evidence="1 2">DSM 26736</strain>
    </source>
</reference>
<dbReference type="Proteomes" id="UP000527143">
    <property type="component" value="Unassembled WGS sequence"/>
</dbReference>
<organism evidence="1 2">
    <name type="scientific">Sphingomonas xinjiangensis</name>
    <dbReference type="NCBI Taxonomy" id="643568"/>
    <lineage>
        <taxon>Bacteria</taxon>
        <taxon>Pseudomonadati</taxon>
        <taxon>Pseudomonadota</taxon>
        <taxon>Alphaproteobacteria</taxon>
        <taxon>Sphingomonadales</taxon>
        <taxon>Sphingomonadaceae</taxon>
        <taxon>Sphingomonas</taxon>
    </lineage>
</organism>
<gene>
    <name evidence="1" type="ORF">FHT02_001299</name>
</gene>
<keyword evidence="2" id="KW-1185">Reference proteome</keyword>
<dbReference type="AlphaFoldDB" id="A0A840YPF5"/>
<dbReference type="RefSeq" id="WP_184085687.1">
    <property type="nucleotide sequence ID" value="NZ_JACIJF010000003.1"/>
</dbReference>
<dbReference type="EMBL" id="JACIJF010000003">
    <property type="protein sequence ID" value="MBB5710071.1"/>
    <property type="molecule type" value="Genomic_DNA"/>
</dbReference>
<sequence length="78" mass="8849">MERSDCLFENLKMAIGDRRRVLNLYPALALKRRPLAGTMKSGTRGATMIYPPFEPRFDHLPSGLRGKSRKRFGNPISS</sequence>
<protein>
    <submittedName>
        <fullName evidence="1">Uncharacterized protein</fullName>
    </submittedName>
</protein>
<evidence type="ECO:0000313" key="2">
    <source>
        <dbReference type="Proteomes" id="UP000527143"/>
    </source>
</evidence>
<name>A0A840YPF5_9SPHN</name>
<comment type="caution">
    <text evidence="1">The sequence shown here is derived from an EMBL/GenBank/DDBJ whole genome shotgun (WGS) entry which is preliminary data.</text>
</comment>